<dbReference type="AlphaFoldDB" id="A0A150XHH5"/>
<reference evidence="2 3" key="1">
    <citation type="submission" date="2016-01" db="EMBL/GenBank/DDBJ databases">
        <title>Genome sequencing of Roseivirga spongicola UST030701-084.</title>
        <authorList>
            <person name="Selvaratnam C."/>
            <person name="Thevarajoo S."/>
            <person name="Goh K.M."/>
            <person name="Ee R."/>
            <person name="Chan K.-G."/>
            <person name="Chong C.S."/>
        </authorList>
    </citation>
    <scope>NUCLEOTIDE SEQUENCE [LARGE SCALE GENOMIC DNA]</scope>
    <source>
        <strain evidence="2 3">UST030701-084</strain>
    </source>
</reference>
<protein>
    <submittedName>
        <fullName evidence="2">Uncharacterized protein</fullName>
    </submittedName>
</protein>
<organism evidence="2 3">
    <name type="scientific">Roseivirga spongicola</name>
    <dbReference type="NCBI Taxonomy" id="333140"/>
    <lineage>
        <taxon>Bacteria</taxon>
        <taxon>Pseudomonadati</taxon>
        <taxon>Bacteroidota</taxon>
        <taxon>Cytophagia</taxon>
        <taxon>Cytophagales</taxon>
        <taxon>Roseivirgaceae</taxon>
        <taxon>Roseivirga</taxon>
    </lineage>
</organism>
<dbReference type="STRING" id="333140.AWW68_05160"/>
<accession>A0A150XHH5</accession>
<name>A0A150XHH5_9BACT</name>
<keyword evidence="3" id="KW-1185">Reference proteome</keyword>
<sequence length="337" mass="38955">MLYQLKQSQIPTVSQKIGETICDKTFQNYIKIDGEHLISLTNSRQVNSFIIRSLFNQWRKEVERLESPYFDFKHEKVQEALKNFMNVLSNHISIDRHHLQPILSQAVSDTILIAFEPRAYLEAVLDRSAKPQDFKLQFKYIKNNRELFKQLVEQIGDFDTKASILQAFDGLAHVQREEIDPKVFLEKLNSSSLLEELFEVKELPKPEPAPEPVLEEKRAEAPAPTPIREEVQPKEEKHSATLNDKFEGAPKGQTLAERLQRKVNKSIESSLTLNEKFMFQNNLFNGDNARMKQAFAAIDQAQDLQDALNKANTFNDGWDMDSEEVEAFMGVLERRFV</sequence>
<dbReference type="EMBL" id="LRPC01000001">
    <property type="protein sequence ID" value="KYG78159.1"/>
    <property type="molecule type" value="Genomic_DNA"/>
</dbReference>
<gene>
    <name evidence="2" type="ORF">AWW68_05160</name>
</gene>
<evidence type="ECO:0000256" key="1">
    <source>
        <dbReference type="SAM" id="MobiDB-lite"/>
    </source>
</evidence>
<dbReference type="RefSeq" id="WP_068217338.1">
    <property type="nucleotide sequence ID" value="NZ_CP139724.1"/>
</dbReference>
<comment type="caution">
    <text evidence="2">The sequence shown here is derived from an EMBL/GenBank/DDBJ whole genome shotgun (WGS) entry which is preliminary data.</text>
</comment>
<dbReference type="Proteomes" id="UP000075606">
    <property type="component" value="Unassembled WGS sequence"/>
</dbReference>
<proteinExistence type="predicted"/>
<evidence type="ECO:0000313" key="2">
    <source>
        <dbReference type="EMBL" id="KYG78159.1"/>
    </source>
</evidence>
<feature type="compositionally biased region" description="Basic and acidic residues" evidence="1">
    <location>
        <begin position="227"/>
        <end position="248"/>
    </location>
</feature>
<evidence type="ECO:0000313" key="3">
    <source>
        <dbReference type="Proteomes" id="UP000075606"/>
    </source>
</evidence>
<feature type="region of interest" description="Disordered" evidence="1">
    <location>
        <begin position="204"/>
        <end position="252"/>
    </location>
</feature>
<dbReference type="OrthoDB" id="1100725at2"/>